<evidence type="ECO:0000256" key="1">
    <source>
        <dbReference type="SAM" id="Phobius"/>
    </source>
</evidence>
<keyword evidence="1" id="KW-1133">Transmembrane helix</keyword>
<organism evidence="2 3">
    <name type="scientific">Aquamicrobium zhengzhouense</name>
    <dbReference type="NCBI Taxonomy" id="2781738"/>
    <lineage>
        <taxon>Bacteria</taxon>
        <taxon>Pseudomonadati</taxon>
        <taxon>Pseudomonadota</taxon>
        <taxon>Alphaproteobacteria</taxon>
        <taxon>Hyphomicrobiales</taxon>
        <taxon>Phyllobacteriaceae</taxon>
        <taxon>Aquamicrobium</taxon>
    </lineage>
</organism>
<evidence type="ECO:0008006" key="4">
    <source>
        <dbReference type="Google" id="ProtNLM"/>
    </source>
</evidence>
<keyword evidence="3" id="KW-1185">Reference proteome</keyword>
<gene>
    <name evidence="2" type="ORF">IOD40_10140</name>
</gene>
<keyword evidence="1" id="KW-0812">Transmembrane</keyword>
<comment type="caution">
    <text evidence="2">The sequence shown here is derived from an EMBL/GenBank/DDBJ whole genome shotgun (WGS) entry which is preliminary data.</text>
</comment>
<evidence type="ECO:0000313" key="2">
    <source>
        <dbReference type="EMBL" id="MBI1621021.1"/>
    </source>
</evidence>
<sequence length="134" mass="14186">MPDTPEERPNENRPLIEWIFGAASAILVTALIAFLAHEAMFAGNIPPNLVAQIVEVEPLDTGTSVKFALSNRGDEAASAVTLVLSVPGTEVEAMQKSIEFDYVPGHAIRQGAFIVPGDVAAKDIAIDISGYAEP</sequence>
<dbReference type="Proteomes" id="UP000601789">
    <property type="component" value="Unassembled WGS sequence"/>
</dbReference>
<proteinExistence type="predicted"/>
<name>A0ABS0SCM8_9HYPH</name>
<reference evidence="2 3" key="1">
    <citation type="submission" date="2020-10" db="EMBL/GenBank/DDBJ databases">
        <title>Aquamicrobium zhengzhouensis sp. nov., a exopolysaccharide producing bacterium isolated from farmland soil.</title>
        <authorList>
            <person name="Wang X."/>
        </authorList>
    </citation>
    <scope>NUCLEOTIDE SEQUENCE [LARGE SCALE GENOMIC DNA]</scope>
    <source>
        <strain evidence="3">cd-1</strain>
    </source>
</reference>
<accession>A0ABS0SCM8</accession>
<keyword evidence="1" id="KW-0472">Membrane</keyword>
<dbReference type="EMBL" id="JADGMQ010000006">
    <property type="protein sequence ID" value="MBI1621021.1"/>
    <property type="molecule type" value="Genomic_DNA"/>
</dbReference>
<dbReference type="RefSeq" id="WP_198476439.1">
    <property type="nucleotide sequence ID" value="NZ_JADGMQ010000006.1"/>
</dbReference>
<evidence type="ECO:0000313" key="3">
    <source>
        <dbReference type="Proteomes" id="UP000601789"/>
    </source>
</evidence>
<protein>
    <recommendedName>
        <fullName evidence="4">TIGR02588 family protein</fullName>
    </recommendedName>
</protein>
<feature type="transmembrane region" description="Helical" evidence="1">
    <location>
        <begin position="15"/>
        <end position="36"/>
    </location>
</feature>